<keyword evidence="6" id="KW-1185">Reference proteome</keyword>
<dbReference type="InterPro" id="IPR012340">
    <property type="entry name" value="NA-bd_OB-fold"/>
</dbReference>
<organism evidence="5 6">
    <name type="scientific">Rhodococcus pseudokoreensis</name>
    <dbReference type="NCBI Taxonomy" id="2811421"/>
    <lineage>
        <taxon>Bacteria</taxon>
        <taxon>Bacillati</taxon>
        <taxon>Actinomycetota</taxon>
        <taxon>Actinomycetes</taxon>
        <taxon>Mycobacteriales</taxon>
        <taxon>Nocardiaceae</taxon>
        <taxon>Rhodococcus</taxon>
    </lineage>
</organism>
<feature type="domain" description="ABC transporter" evidence="4">
    <location>
        <begin position="6"/>
        <end position="236"/>
    </location>
</feature>
<dbReference type="InterPro" id="IPR003593">
    <property type="entry name" value="AAA+_ATPase"/>
</dbReference>
<reference evidence="5 6" key="1">
    <citation type="journal article" date="2021" name="Microbiol. Resour. Announc.">
        <title>Complete Genome Sequences of Two Rhodococcus sp. Strains with Large and Linear Chromosomes, Isolated from Apple Rhizosphere.</title>
        <authorList>
            <person name="Benning S."/>
            <person name="Brugnone N."/>
            <person name="Siani R."/>
            <person name="Kublik S."/>
            <person name="Schloter M."/>
            <person name="Rad V."/>
        </authorList>
    </citation>
    <scope>NUCLEOTIDE SEQUENCE [LARGE SCALE GENOMIC DNA]</scope>
    <source>
        <strain evidence="5 6">R79</strain>
    </source>
</reference>
<evidence type="ECO:0000259" key="4">
    <source>
        <dbReference type="PROSITE" id="PS50893"/>
    </source>
</evidence>
<dbReference type="EMBL" id="CP070619">
    <property type="protein sequence ID" value="QSE92562.1"/>
    <property type="molecule type" value="Genomic_DNA"/>
</dbReference>
<evidence type="ECO:0000256" key="3">
    <source>
        <dbReference type="ARBA" id="ARBA00022840"/>
    </source>
</evidence>
<gene>
    <name evidence="5" type="primary">ugpC</name>
    <name evidence="5" type="ORF">JWS13_30120</name>
</gene>
<evidence type="ECO:0000256" key="1">
    <source>
        <dbReference type="ARBA" id="ARBA00022448"/>
    </source>
</evidence>
<dbReference type="InterPro" id="IPR008995">
    <property type="entry name" value="Mo/tungstate-bd_C_term_dom"/>
</dbReference>
<keyword evidence="3 5" id="KW-0067">ATP-binding</keyword>
<dbReference type="PANTHER" id="PTHR43875:SF1">
    <property type="entry name" value="OSMOPROTECTIVE COMPOUNDS UPTAKE ATP-BINDING PROTEIN GGTA"/>
    <property type="match status" value="1"/>
</dbReference>
<dbReference type="Proteomes" id="UP000662986">
    <property type="component" value="Chromosome"/>
</dbReference>
<dbReference type="SUPFAM" id="SSF52540">
    <property type="entry name" value="P-loop containing nucleoside triphosphate hydrolases"/>
    <property type="match status" value="1"/>
</dbReference>
<keyword evidence="1" id="KW-0813">Transport</keyword>
<dbReference type="NCBIfam" id="NF008653">
    <property type="entry name" value="PRK11650.1"/>
    <property type="match status" value="1"/>
</dbReference>
<dbReference type="SUPFAM" id="SSF50331">
    <property type="entry name" value="MOP-like"/>
    <property type="match status" value="1"/>
</dbReference>
<keyword evidence="2" id="KW-0547">Nucleotide-binding</keyword>
<dbReference type="GO" id="GO:0005524">
    <property type="term" value="F:ATP binding"/>
    <property type="evidence" value="ECO:0007669"/>
    <property type="project" value="UniProtKB-KW"/>
</dbReference>
<dbReference type="PROSITE" id="PS00211">
    <property type="entry name" value="ABC_TRANSPORTER_1"/>
    <property type="match status" value="1"/>
</dbReference>
<dbReference type="InterPro" id="IPR015855">
    <property type="entry name" value="ABC_transpr_MalK-like"/>
</dbReference>
<sequence length="361" mass="39088">MADIAYKGASCIYENADTLAVDTLDLEIEDGEFIVLVGPSGSGKSTALRMLAGLEDIDEGTITINGKDMVEVPSKDRDIAMVFQNYALYPNKTVGENMGFALKMRGVGVEERKKKVAEAAKLLDLTDYLDRKPGKLSGGQRQRVAMGRAIVREPQVFCMDEPLSNLDAKLRVQTRTQIAALQRRLGTTTVYVTHDQVEAMTMGDRVAVLKDGKLQQFSAPTELYDRPTNAFVAGFIGSPAMNLMTMPIVSGGVRLGNSTLPLERDQLSTLHAAGLETVTVGVRPEQLELSTGDGGIEVIVDLVEELGSESYVHTHIAGDGTQLVARSLTRTPARLADTVSLRKRDGAVHLFHPETGDRIGD</sequence>
<dbReference type="SMART" id="SM00382">
    <property type="entry name" value="AAA"/>
    <property type="match status" value="1"/>
</dbReference>
<dbReference type="CDD" id="cd03301">
    <property type="entry name" value="ABC_MalK_N"/>
    <property type="match status" value="1"/>
</dbReference>
<dbReference type="Pfam" id="PF00005">
    <property type="entry name" value="ABC_tran"/>
    <property type="match status" value="1"/>
</dbReference>
<dbReference type="InterPro" id="IPR047641">
    <property type="entry name" value="ABC_transpr_MalK/UgpC-like"/>
</dbReference>
<name>A0A974ZWI6_9NOCA</name>
<dbReference type="Gene3D" id="3.40.50.300">
    <property type="entry name" value="P-loop containing nucleotide triphosphate hydrolases"/>
    <property type="match status" value="1"/>
</dbReference>
<accession>A0A974ZWI6</accession>
<dbReference type="Pfam" id="PF17912">
    <property type="entry name" value="OB_MalK"/>
    <property type="match status" value="1"/>
</dbReference>
<proteinExistence type="predicted"/>
<reference evidence="5 6" key="2">
    <citation type="journal article" date="2022" name="Arch. Microbiol.">
        <title>Rhodococcus pseudokoreensis sp. nov. isolated from the rhizosphere of young M26 apple rootstocks.</title>
        <authorList>
            <person name="Kampfer P."/>
            <person name="Glaeser S.P."/>
            <person name="Blom J."/>
            <person name="Wolf J."/>
            <person name="Benning S."/>
            <person name="Schloter M."/>
            <person name="Neumann-Schaal M."/>
        </authorList>
    </citation>
    <scope>NUCLEOTIDE SEQUENCE [LARGE SCALE GENOMIC DNA]</scope>
    <source>
        <strain evidence="5 6">R79</strain>
    </source>
</reference>
<dbReference type="InterPro" id="IPR003439">
    <property type="entry name" value="ABC_transporter-like_ATP-bd"/>
</dbReference>
<dbReference type="InterPro" id="IPR040582">
    <property type="entry name" value="OB_MalK-like"/>
</dbReference>
<dbReference type="Gene3D" id="2.40.50.100">
    <property type="match status" value="1"/>
</dbReference>
<protein>
    <submittedName>
        <fullName evidence="5">Sn-glycerol-3-phosphate ABC transporter ATP-binding protein UgpC</fullName>
    </submittedName>
</protein>
<dbReference type="PANTHER" id="PTHR43875">
    <property type="entry name" value="MALTODEXTRIN IMPORT ATP-BINDING PROTEIN MSMX"/>
    <property type="match status" value="1"/>
</dbReference>
<dbReference type="PROSITE" id="PS50893">
    <property type="entry name" value="ABC_TRANSPORTER_2"/>
    <property type="match status" value="1"/>
</dbReference>
<dbReference type="Gene3D" id="2.40.50.140">
    <property type="entry name" value="Nucleic acid-binding proteins"/>
    <property type="match status" value="1"/>
</dbReference>
<dbReference type="InterPro" id="IPR017871">
    <property type="entry name" value="ABC_transporter-like_CS"/>
</dbReference>
<evidence type="ECO:0000313" key="6">
    <source>
        <dbReference type="Proteomes" id="UP000662986"/>
    </source>
</evidence>
<dbReference type="InterPro" id="IPR027417">
    <property type="entry name" value="P-loop_NTPase"/>
</dbReference>
<dbReference type="RefSeq" id="WP_206009029.1">
    <property type="nucleotide sequence ID" value="NZ_CP070619.1"/>
</dbReference>
<evidence type="ECO:0000313" key="5">
    <source>
        <dbReference type="EMBL" id="QSE92562.1"/>
    </source>
</evidence>
<evidence type="ECO:0000256" key="2">
    <source>
        <dbReference type="ARBA" id="ARBA00022741"/>
    </source>
</evidence>